<name>A0A6A6MLB2_HEVBR</name>
<feature type="compositionally biased region" description="Polar residues" evidence="1">
    <location>
        <begin position="75"/>
        <end position="85"/>
    </location>
</feature>
<proteinExistence type="predicted"/>
<feature type="region of interest" description="Disordered" evidence="1">
    <location>
        <begin position="16"/>
        <end position="35"/>
    </location>
</feature>
<dbReference type="AlphaFoldDB" id="A0A6A6MLB2"/>
<keyword evidence="3" id="KW-1185">Reference proteome</keyword>
<feature type="region of interest" description="Disordered" evidence="1">
    <location>
        <begin position="70"/>
        <end position="107"/>
    </location>
</feature>
<organism evidence="2 3">
    <name type="scientific">Hevea brasiliensis</name>
    <name type="common">Para rubber tree</name>
    <name type="synonym">Siphonia brasiliensis</name>
    <dbReference type="NCBI Taxonomy" id="3981"/>
    <lineage>
        <taxon>Eukaryota</taxon>
        <taxon>Viridiplantae</taxon>
        <taxon>Streptophyta</taxon>
        <taxon>Embryophyta</taxon>
        <taxon>Tracheophyta</taxon>
        <taxon>Spermatophyta</taxon>
        <taxon>Magnoliopsida</taxon>
        <taxon>eudicotyledons</taxon>
        <taxon>Gunneridae</taxon>
        <taxon>Pentapetalae</taxon>
        <taxon>rosids</taxon>
        <taxon>fabids</taxon>
        <taxon>Malpighiales</taxon>
        <taxon>Euphorbiaceae</taxon>
        <taxon>Crotonoideae</taxon>
        <taxon>Micrandreae</taxon>
        <taxon>Hevea</taxon>
    </lineage>
</organism>
<evidence type="ECO:0000256" key="1">
    <source>
        <dbReference type="SAM" id="MobiDB-lite"/>
    </source>
</evidence>
<gene>
    <name evidence="2" type="ORF">GH714_002094</name>
</gene>
<feature type="compositionally biased region" description="Polar residues" evidence="1">
    <location>
        <begin position="94"/>
        <end position="106"/>
    </location>
</feature>
<evidence type="ECO:0000313" key="3">
    <source>
        <dbReference type="Proteomes" id="UP000467840"/>
    </source>
</evidence>
<reference evidence="2 3" key="1">
    <citation type="journal article" date="2020" name="Mol. Plant">
        <title>The Chromosome-Based Rubber Tree Genome Provides New Insights into Spurge Genome Evolution and Rubber Biosynthesis.</title>
        <authorList>
            <person name="Liu J."/>
            <person name="Shi C."/>
            <person name="Shi C.C."/>
            <person name="Li W."/>
            <person name="Zhang Q.J."/>
            <person name="Zhang Y."/>
            <person name="Li K."/>
            <person name="Lu H.F."/>
            <person name="Shi C."/>
            <person name="Zhu S.T."/>
            <person name="Xiao Z.Y."/>
            <person name="Nan H."/>
            <person name="Yue Y."/>
            <person name="Zhu X.G."/>
            <person name="Wu Y."/>
            <person name="Hong X.N."/>
            <person name="Fan G.Y."/>
            <person name="Tong Y."/>
            <person name="Zhang D."/>
            <person name="Mao C.L."/>
            <person name="Liu Y.L."/>
            <person name="Hao S.J."/>
            <person name="Liu W.Q."/>
            <person name="Lv M.Q."/>
            <person name="Zhang H.B."/>
            <person name="Liu Y."/>
            <person name="Hu-Tang G.R."/>
            <person name="Wang J.P."/>
            <person name="Wang J.H."/>
            <person name="Sun Y.H."/>
            <person name="Ni S.B."/>
            <person name="Chen W.B."/>
            <person name="Zhang X.C."/>
            <person name="Jiao Y.N."/>
            <person name="Eichler E.E."/>
            <person name="Li G.H."/>
            <person name="Liu X."/>
            <person name="Gao L.Z."/>
        </authorList>
    </citation>
    <scope>NUCLEOTIDE SEQUENCE [LARGE SCALE GENOMIC DNA]</scope>
    <source>
        <strain evidence="3">cv. GT1</strain>
        <tissue evidence="2">Leaf</tissue>
    </source>
</reference>
<comment type="caution">
    <text evidence="2">The sequence shown here is derived from an EMBL/GenBank/DDBJ whole genome shotgun (WGS) entry which is preliminary data.</text>
</comment>
<accession>A0A6A6MLB2</accession>
<dbReference type="EMBL" id="JAAGAX010000005">
    <property type="protein sequence ID" value="KAF2312956.1"/>
    <property type="molecule type" value="Genomic_DNA"/>
</dbReference>
<protein>
    <submittedName>
        <fullName evidence="2">Uncharacterized protein</fullName>
    </submittedName>
</protein>
<sequence>MEMKCQHCLQPGHNKIARPVLDQPPTKKPPKARKGFGVFVSEANGSIYTRMPGETSVNIVHGQSSIAAAARGVQTRKQGQSSHPIGSQAPLTPIASQDLNNASEDLNNAAAATNRVKLPLGDPNSRNQLQNH</sequence>
<evidence type="ECO:0000313" key="2">
    <source>
        <dbReference type="EMBL" id="KAF2312956.1"/>
    </source>
</evidence>
<dbReference type="Proteomes" id="UP000467840">
    <property type="component" value="Chromosome 15"/>
</dbReference>